<dbReference type="InterPro" id="IPR011922">
    <property type="entry name" value="Cell_div_FtsL"/>
</dbReference>
<keyword evidence="2 8" id="KW-1003">Cell membrane</keyword>
<keyword evidence="5 8" id="KW-1133">Transmembrane helix</keyword>
<dbReference type="PANTHER" id="PTHR37479">
    <property type="entry name" value="CELL DIVISION PROTEIN FTSL"/>
    <property type="match status" value="1"/>
</dbReference>
<keyword evidence="4 8" id="KW-0812">Transmembrane</keyword>
<evidence type="ECO:0000256" key="9">
    <source>
        <dbReference type="NCBIfam" id="TIGR02209"/>
    </source>
</evidence>
<evidence type="ECO:0000256" key="3">
    <source>
        <dbReference type="ARBA" id="ARBA00022618"/>
    </source>
</evidence>
<dbReference type="HAMAP" id="MF_00910">
    <property type="entry name" value="FtsL"/>
    <property type="match status" value="1"/>
</dbReference>
<accession>A0A1J4QH62</accession>
<evidence type="ECO:0000256" key="4">
    <source>
        <dbReference type="ARBA" id="ARBA00022692"/>
    </source>
</evidence>
<evidence type="ECO:0000256" key="1">
    <source>
        <dbReference type="ARBA" id="ARBA00004401"/>
    </source>
</evidence>
<keyword evidence="11" id="KW-1185">Reference proteome</keyword>
<comment type="function">
    <text evidence="8">Essential cell division protein. May link together the upstream cell division proteins, which are predominantly cytoplasmic, with the downstream cell division proteins, which are predominantly periplasmic.</text>
</comment>
<evidence type="ECO:0000313" key="10">
    <source>
        <dbReference type="EMBL" id="OIN09981.1"/>
    </source>
</evidence>
<protein>
    <recommendedName>
        <fullName evidence="8 9">Cell division protein FtsL</fullName>
    </recommendedName>
</protein>
<dbReference type="Pfam" id="PF04999">
    <property type="entry name" value="FtsL"/>
    <property type="match status" value="1"/>
</dbReference>
<dbReference type="EMBL" id="MDKE01000018">
    <property type="protein sequence ID" value="OIN09981.1"/>
    <property type="molecule type" value="Genomic_DNA"/>
</dbReference>
<gene>
    <name evidence="8" type="primary">ftsL</name>
    <name evidence="10" type="ORF">BFR47_13670</name>
</gene>
<dbReference type="NCBIfam" id="TIGR02209">
    <property type="entry name" value="ftsL_broad"/>
    <property type="match status" value="1"/>
</dbReference>
<evidence type="ECO:0000256" key="8">
    <source>
        <dbReference type="HAMAP-Rule" id="MF_00910"/>
    </source>
</evidence>
<evidence type="ECO:0000256" key="7">
    <source>
        <dbReference type="ARBA" id="ARBA00023306"/>
    </source>
</evidence>
<proteinExistence type="inferred from homology"/>
<evidence type="ECO:0000256" key="6">
    <source>
        <dbReference type="ARBA" id="ARBA00023136"/>
    </source>
</evidence>
<keyword evidence="6 8" id="KW-0472">Membrane</keyword>
<name>A0A1J4QH62_9GAMM</name>
<evidence type="ECO:0000256" key="2">
    <source>
        <dbReference type="ARBA" id="ARBA00022475"/>
    </source>
</evidence>
<reference evidence="10 11" key="1">
    <citation type="submission" date="2016-07" db="EMBL/GenBank/DDBJ databases">
        <title>Draft Genome Sequence of Oceanisphaera psychrotolerans, isolated from coastal sediment samples.</title>
        <authorList>
            <person name="Zhuo S."/>
            <person name="Ruan Z."/>
        </authorList>
    </citation>
    <scope>NUCLEOTIDE SEQUENCE [LARGE SCALE GENOMIC DNA]</scope>
    <source>
        <strain evidence="10 11">LAM-WHM-ZC</strain>
    </source>
</reference>
<evidence type="ECO:0000313" key="11">
    <source>
        <dbReference type="Proteomes" id="UP000243073"/>
    </source>
</evidence>
<dbReference type="GO" id="GO:0005886">
    <property type="term" value="C:plasma membrane"/>
    <property type="evidence" value="ECO:0007669"/>
    <property type="project" value="UniProtKB-SubCell"/>
</dbReference>
<evidence type="ECO:0000256" key="5">
    <source>
        <dbReference type="ARBA" id="ARBA00022989"/>
    </source>
</evidence>
<dbReference type="Proteomes" id="UP000243073">
    <property type="component" value="Unassembled WGS sequence"/>
</dbReference>
<dbReference type="GO" id="GO:0043093">
    <property type="term" value="P:FtsZ-dependent cytokinesis"/>
    <property type="evidence" value="ECO:0007669"/>
    <property type="project" value="UniProtKB-UniRule"/>
</dbReference>
<dbReference type="PANTHER" id="PTHR37479:SF1">
    <property type="entry name" value="CELL DIVISION PROTEIN FTSL"/>
    <property type="match status" value="1"/>
</dbReference>
<feature type="transmembrane region" description="Helical" evidence="8">
    <location>
        <begin position="21"/>
        <end position="39"/>
    </location>
</feature>
<dbReference type="STRING" id="1414654.BFR47_13670"/>
<keyword evidence="7 8" id="KW-0131">Cell cycle</keyword>
<sequence length="104" mass="12022">MITGRINLAREIGQDLLRHKLQLLLALATLVSALLVIVITQNTRELTSEYNELMAEQDRLDIEWRHLLLEQNTLMEHSRIEALARDKLGMKRPAPAQEKLVTQR</sequence>
<comment type="caution">
    <text evidence="10">The sequence shown here is derived from an EMBL/GenBank/DDBJ whole genome shotgun (WGS) entry which is preliminary data.</text>
</comment>
<comment type="similarity">
    <text evidence="8">Belongs to the FtsL family.</text>
</comment>
<keyword evidence="3 8" id="KW-0132">Cell division</keyword>
<organism evidence="10 11">
    <name type="scientific">Oceanisphaera psychrotolerans</name>
    <dbReference type="NCBI Taxonomy" id="1414654"/>
    <lineage>
        <taxon>Bacteria</taxon>
        <taxon>Pseudomonadati</taxon>
        <taxon>Pseudomonadota</taxon>
        <taxon>Gammaproteobacteria</taxon>
        <taxon>Aeromonadales</taxon>
        <taxon>Aeromonadaceae</taxon>
        <taxon>Oceanisphaera</taxon>
    </lineage>
</organism>
<dbReference type="AlphaFoldDB" id="A0A1J4QH62"/>
<comment type="subunit">
    <text evidence="8">Part of a complex composed of FtsB, FtsL and FtsQ.</text>
</comment>
<keyword evidence="8" id="KW-0997">Cell inner membrane</keyword>
<dbReference type="GO" id="GO:0032153">
    <property type="term" value="C:cell division site"/>
    <property type="evidence" value="ECO:0007669"/>
    <property type="project" value="UniProtKB-UniRule"/>
</dbReference>
<comment type="subcellular location">
    <subcellularLocation>
        <location evidence="8">Cell inner membrane</location>
        <topology evidence="8">Single-pass type II membrane protein</topology>
    </subcellularLocation>
    <subcellularLocation>
        <location evidence="1">Cell membrane</location>
        <topology evidence="1">Single-pass type II membrane protein</topology>
    </subcellularLocation>
    <text evidence="8">Localizes to the division septum where it forms a ring structure.</text>
</comment>